<reference evidence="2 3" key="1">
    <citation type="submission" date="2016-09" db="EMBL/GenBank/DDBJ databases">
        <title>Extensive genetic diversity and differential bi-allelic expression allows diatom success in the polar Southern Ocean.</title>
        <authorList>
            <consortium name="DOE Joint Genome Institute"/>
            <person name="Mock T."/>
            <person name="Otillar R.P."/>
            <person name="Strauss J."/>
            <person name="Dupont C."/>
            <person name="Frickenhaus S."/>
            <person name="Maumus F."/>
            <person name="Mcmullan M."/>
            <person name="Sanges R."/>
            <person name="Schmutz J."/>
            <person name="Toseland A."/>
            <person name="Valas R."/>
            <person name="Veluchamy A."/>
            <person name="Ward B.J."/>
            <person name="Allen A."/>
            <person name="Barry K."/>
            <person name="Falciatore A."/>
            <person name="Ferrante M."/>
            <person name="Fortunato A.E."/>
            <person name="Gloeckner G."/>
            <person name="Gruber A."/>
            <person name="Hipkin R."/>
            <person name="Janech M."/>
            <person name="Kroth P."/>
            <person name="Leese F."/>
            <person name="Lindquist E."/>
            <person name="Lyon B.R."/>
            <person name="Martin J."/>
            <person name="Mayer C."/>
            <person name="Parker M."/>
            <person name="Quesneville H."/>
            <person name="Raymond J."/>
            <person name="Uhlig C."/>
            <person name="Valentin K.U."/>
            <person name="Worden A.Z."/>
            <person name="Armbrust E.V."/>
            <person name="Bowler C."/>
            <person name="Green B."/>
            <person name="Moulton V."/>
            <person name="Van Oosterhout C."/>
            <person name="Grigoriev I."/>
        </authorList>
    </citation>
    <scope>NUCLEOTIDE SEQUENCE [LARGE SCALE GENOMIC DNA]</scope>
    <source>
        <strain evidence="2 3">CCMP1102</strain>
    </source>
</reference>
<evidence type="ECO:0000313" key="3">
    <source>
        <dbReference type="Proteomes" id="UP000095751"/>
    </source>
</evidence>
<feature type="compositionally biased region" description="Acidic residues" evidence="1">
    <location>
        <begin position="175"/>
        <end position="185"/>
    </location>
</feature>
<gene>
    <name evidence="2" type="ORF">FRACYDRAFT_233477</name>
</gene>
<accession>A0A1E7FYT9</accession>
<protein>
    <submittedName>
        <fullName evidence="2">Uncharacterized protein</fullName>
    </submittedName>
</protein>
<dbReference type="InterPro" id="IPR027417">
    <property type="entry name" value="P-loop_NTPase"/>
</dbReference>
<name>A0A1E7FYT9_9STRA</name>
<dbReference type="InParanoid" id="A0A1E7FYT9"/>
<keyword evidence="3" id="KW-1185">Reference proteome</keyword>
<feature type="region of interest" description="Disordered" evidence="1">
    <location>
        <begin position="170"/>
        <end position="193"/>
    </location>
</feature>
<evidence type="ECO:0000256" key="1">
    <source>
        <dbReference type="SAM" id="MobiDB-lite"/>
    </source>
</evidence>
<organism evidence="2 3">
    <name type="scientific">Fragilariopsis cylindrus CCMP1102</name>
    <dbReference type="NCBI Taxonomy" id="635003"/>
    <lineage>
        <taxon>Eukaryota</taxon>
        <taxon>Sar</taxon>
        <taxon>Stramenopiles</taxon>
        <taxon>Ochrophyta</taxon>
        <taxon>Bacillariophyta</taxon>
        <taxon>Bacillariophyceae</taxon>
        <taxon>Bacillariophycidae</taxon>
        <taxon>Bacillariales</taxon>
        <taxon>Bacillariaceae</taxon>
        <taxon>Fragilariopsis</taxon>
    </lineage>
</organism>
<dbReference type="EMBL" id="KV784353">
    <property type="protein sequence ID" value="OEU23305.1"/>
    <property type="molecule type" value="Genomic_DNA"/>
</dbReference>
<dbReference type="OrthoDB" id="10680359at2759"/>
<dbReference type="AlphaFoldDB" id="A0A1E7FYT9"/>
<dbReference type="KEGG" id="fcy:FRACYDRAFT_233477"/>
<dbReference type="Gene3D" id="3.40.50.300">
    <property type="entry name" value="P-loop containing nucleotide triphosphate hydrolases"/>
    <property type="match status" value="1"/>
</dbReference>
<proteinExistence type="predicted"/>
<dbReference type="Proteomes" id="UP000095751">
    <property type="component" value="Unassembled WGS sequence"/>
</dbReference>
<evidence type="ECO:0000313" key="2">
    <source>
        <dbReference type="EMBL" id="OEU23305.1"/>
    </source>
</evidence>
<sequence length="477" mass="54507">MCTKVLSEDVISSSAAAAVAANVNIDEVDATVNADVVNVDAKPTVTGYYKDNADVTKEEELDDESPRTCSAADADALDCDKIDNNNKKGIGPEGKEEYLESKPLDHGIHNHLITKQEQHQQDELYKDYLPNFHDNGGILIFFHLYKTGGSSITELIVDIKADQEQELIHGYGCDNDNEEDEEDESKDSTKNPTDCQSRVVFINNRESISTEDIKKSIWLVEYKKKVVVYNFHVEFPATMYPTLVEAEPILKEWKQTAKDKNISYFATTLVREPLGHALSFFNFFHVAIANELWSPFQGDMDPTEDNFLKTYVPNRLCHIMYDDAHSILEAPNYALRDGLVNDLYHFMDENELNRRKEPSFCDITKVLEVLDTSFDYVGVTEKLSTHILPMFTYLVFGDASWGLDASIKKKVDTFYDNEEDKKLEIKPLKKHNLSEETKTKVLQESSLDQQLYETILTKFNHWPKYELSKEEGLESEL</sequence>